<protein>
    <submittedName>
        <fullName evidence="2">Uncharacterized protein</fullName>
    </submittedName>
</protein>
<organism evidence="2 3">
    <name type="scientific">Purpureocillium takamizusanense</name>
    <dbReference type="NCBI Taxonomy" id="2060973"/>
    <lineage>
        <taxon>Eukaryota</taxon>
        <taxon>Fungi</taxon>
        <taxon>Dikarya</taxon>
        <taxon>Ascomycota</taxon>
        <taxon>Pezizomycotina</taxon>
        <taxon>Sordariomycetes</taxon>
        <taxon>Hypocreomycetidae</taxon>
        <taxon>Hypocreales</taxon>
        <taxon>Ophiocordycipitaceae</taxon>
        <taxon>Purpureocillium</taxon>
    </lineage>
</organism>
<sequence length="107" mass="11906">MCFPLSRDYYSRPICDSSALLASARMSRPTRQQRGDPGCLTYNKTQSIRAPSRVGRLKGTSCSQFPFIHIFRPVTQSSLISSNLANINHPPNATNRLSRPGTTNNHI</sequence>
<proteinExistence type="predicted"/>
<accession>A0A9Q8QEZ1</accession>
<reference evidence="2" key="1">
    <citation type="submission" date="2021-11" db="EMBL/GenBank/DDBJ databases">
        <title>Purpureocillium_takamizusanense_genome.</title>
        <authorList>
            <person name="Nguyen N.-H."/>
        </authorList>
    </citation>
    <scope>NUCLEOTIDE SEQUENCE</scope>
    <source>
        <strain evidence="2">PT3</strain>
    </source>
</reference>
<dbReference type="GeneID" id="72066268"/>
<name>A0A9Q8QEZ1_9HYPO</name>
<feature type="region of interest" description="Disordered" evidence="1">
    <location>
        <begin position="84"/>
        <end position="107"/>
    </location>
</feature>
<evidence type="ECO:0000256" key="1">
    <source>
        <dbReference type="SAM" id="MobiDB-lite"/>
    </source>
</evidence>
<dbReference type="RefSeq" id="XP_047841493.1">
    <property type="nucleotide sequence ID" value="XM_047985516.1"/>
</dbReference>
<dbReference type="Proteomes" id="UP000829364">
    <property type="component" value="Chromosome 3"/>
</dbReference>
<keyword evidence="3" id="KW-1185">Reference proteome</keyword>
<dbReference type="AlphaFoldDB" id="A0A9Q8QEZ1"/>
<dbReference type="KEGG" id="ptkz:JDV02_004313"/>
<feature type="compositionally biased region" description="Polar residues" evidence="1">
    <location>
        <begin position="89"/>
        <end position="107"/>
    </location>
</feature>
<evidence type="ECO:0000313" key="2">
    <source>
        <dbReference type="EMBL" id="UNI18012.1"/>
    </source>
</evidence>
<evidence type="ECO:0000313" key="3">
    <source>
        <dbReference type="Proteomes" id="UP000829364"/>
    </source>
</evidence>
<gene>
    <name evidence="2" type="ORF">JDV02_004313</name>
</gene>
<dbReference type="EMBL" id="CP086356">
    <property type="protein sequence ID" value="UNI18012.1"/>
    <property type="molecule type" value="Genomic_DNA"/>
</dbReference>